<reference evidence="1 2" key="1">
    <citation type="submission" date="2016-11" db="EMBL/GenBank/DDBJ databases">
        <title>Whole Genome Sequencing of Mucilaginibacter polytrichastri RG4-7(T) isolated from the moss sample.</title>
        <authorList>
            <person name="Li Y."/>
        </authorList>
    </citation>
    <scope>NUCLEOTIDE SEQUENCE [LARGE SCALE GENOMIC DNA]</scope>
    <source>
        <strain evidence="1 2">RG4-7</strain>
    </source>
</reference>
<dbReference type="STRING" id="1302689.RG47T_3012"/>
<dbReference type="InterPro" id="IPR039449">
    <property type="entry name" value="TssO"/>
</dbReference>
<dbReference type="OrthoDB" id="664017at2"/>
<proteinExistence type="predicted"/>
<comment type="caution">
    <text evidence="1">The sequence shown here is derived from an EMBL/GenBank/DDBJ whole genome shotgun (WGS) entry which is preliminary data.</text>
</comment>
<dbReference type="Pfam" id="PF17561">
    <property type="entry name" value="TssO"/>
    <property type="match status" value="1"/>
</dbReference>
<dbReference type="RefSeq" id="WP_074490143.1">
    <property type="nucleotide sequence ID" value="NZ_FPAM01000006.1"/>
</dbReference>
<dbReference type="EMBL" id="MPPL01000001">
    <property type="protein sequence ID" value="OKS87551.1"/>
    <property type="molecule type" value="Genomic_DNA"/>
</dbReference>
<name>A0A1Q6A0P1_9SPHI</name>
<accession>A0A1Q6A0P1</accession>
<sequence>MMKFSLKEKRERFLFFLALFLFTAGVLCTAIFYNYNNGSNVSKDEFAKHLQEEERFESTVGEATPTIDTTYARIVKFNPNVQALFLENDIKNSIVAIRSYYNSRPYDSRYKCFIYASKIHENLFYDKRELRGNYNDISRLNKLLDDCKLSTRQLQQSLGSAGH</sequence>
<evidence type="ECO:0008006" key="3">
    <source>
        <dbReference type="Google" id="ProtNLM"/>
    </source>
</evidence>
<evidence type="ECO:0000313" key="2">
    <source>
        <dbReference type="Proteomes" id="UP000186720"/>
    </source>
</evidence>
<evidence type="ECO:0000313" key="1">
    <source>
        <dbReference type="EMBL" id="OKS87551.1"/>
    </source>
</evidence>
<protein>
    <recommendedName>
        <fullName evidence="3">Type VI secretion system transmembrane protein TssO</fullName>
    </recommendedName>
</protein>
<gene>
    <name evidence="1" type="ORF">RG47T_3012</name>
</gene>
<keyword evidence="2" id="KW-1185">Reference proteome</keyword>
<dbReference type="Proteomes" id="UP000186720">
    <property type="component" value="Unassembled WGS sequence"/>
</dbReference>
<dbReference type="AlphaFoldDB" id="A0A1Q6A0P1"/>
<organism evidence="1 2">
    <name type="scientific">Mucilaginibacter polytrichastri</name>
    <dbReference type="NCBI Taxonomy" id="1302689"/>
    <lineage>
        <taxon>Bacteria</taxon>
        <taxon>Pseudomonadati</taxon>
        <taxon>Bacteroidota</taxon>
        <taxon>Sphingobacteriia</taxon>
        <taxon>Sphingobacteriales</taxon>
        <taxon>Sphingobacteriaceae</taxon>
        <taxon>Mucilaginibacter</taxon>
    </lineage>
</organism>